<dbReference type="Proteomes" id="UP000823775">
    <property type="component" value="Unassembled WGS sequence"/>
</dbReference>
<keyword evidence="2" id="KW-1185">Reference proteome</keyword>
<organism evidence="1 2">
    <name type="scientific">Datura stramonium</name>
    <name type="common">Jimsonweed</name>
    <name type="synonym">Common thornapple</name>
    <dbReference type="NCBI Taxonomy" id="4076"/>
    <lineage>
        <taxon>Eukaryota</taxon>
        <taxon>Viridiplantae</taxon>
        <taxon>Streptophyta</taxon>
        <taxon>Embryophyta</taxon>
        <taxon>Tracheophyta</taxon>
        <taxon>Spermatophyta</taxon>
        <taxon>Magnoliopsida</taxon>
        <taxon>eudicotyledons</taxon>
        <taxon>Gunneridae</taxon>
        <taxon>Pentapetalae</taxon>
        <taxon>asterids</taxon>
        <taxon>lamiids</taxon>
        <taxon>Solanales</taxon>
        <taxon>Solanaceae</taxon>
        <taxon>Solanoideae</taxon>
        <taxon>Datureae</taxon>
        <taxon>Datura</taxon>
    </lineage>
</organism>
<dbReference type="EMBL" id="JACEIK010005494">
    <property type="protein sequence ID" value="MCE0481643.1"/>
    <property type="molecule type" value="Genomic_DNA"/>
</dbReference>
<proteinExistence type="predicted"/>
<accession>A0ABS8VQ18</accession>
<gene>
    <name evidence="1" type="ORF">HAX54_039531</name>
</gene>
<feature type="non-terminal residue" evidence="1">
    <location>
        <position position="1"/>
    </location>
</feature>
<reference evidence="1 2" key="1">
    <citation type="journal article" date="2021" name="BMC Genomics">
        <title>Datura genome reveals duplications of psychoactive alkaloid biosynthetic genes and high mutation rate following tissue culture.</title>
        <authorList>
            <person name="Rajewski A."/>
            <person name="Carter-House D."/>
            <person name="Stajich J."/>
            <person name="Litt A."/>
        </authorList>
    </citation>
    <scope>NUCLEOTIDE SEQUENCE [LARGE SCALE GENOMIC DNA]</scope>
    <source>
        <strain evidence="1">AR-01</strain>
    </source>
</reference>
<comment type="caution">
    <text evidence="1">The sequence shown here is derived from an EMBL/GenBank/DDBJ whole genome shotgun (WGS) entry which is preliminary data.</text>
</comment>
<protein>
    <submittedName>
        <fullName evidence="1">Uncharacterized protein</fullName>
    </submittedName>
</protein>
<evidence type="ECO:0000313" key="1">
    <source>
        <dbReference type="EMBL" id="MCE0481643.1"/>
    </source>
</evidence>
<name>A0ABS8VQ18_DATST</name>
<sequence>VRAILVDLSERTITRVLMGGDYIVPTRTTEYDYRMEAMKGIRKLSTKNKMVVLSVDGKYYC</sequence>
<evidence type="ECO:0000313" key="2">
    <source>
        <dbReference type="Proteomes" id="UP000823775"/>
    </source>
</evidence>